<sequence length="99" mass="10694">MEICHCKRNRKVFIIRGAEAATCAFCDLAGRRDDGPAAVVGAVAGALVIVCGNARLPCREGFPVPGAGAVRCRAGKVPCGDGKPFWWDGLLFWFYLFIY</sequence>
<protein>
    <submittedName>
        <fullName evidence="1">Uncharacterized protein</fullName>
    </submittedName>
</protein>
<dbReference type="AlphaFoldDB" id="A0A450RUZ9"/>
<dbReference type="EMBL" id="CAADEX010000003">
    <property type="protein sequence ID" value="VFJ42939.1"/>
    <property type="molecule type" value="Genomic_DNA"/>
</dbReference>
<evidence type="ECO:0000313" key="1">
    <source>
        <dbReference type="EMBL" id="VFJ42939.1"/>
    </source>
</evidence>
<accession>A0A450RUZ9</accession>
<proteinExistence type="predicted"/>
<name>A0A450RUZ9_9GAMM</name>
<gene>
    <name evidence="1" type="ORF">BECKDK2373B_GA0170837_100368</name>
</gene>
<organism evidence="1">
    <name type="scientific">Candidatus Kentrum sp. DK</name>
    <dbReference type="NCBI Taxonomy" id="2126562"/>
    <lineage>
        <taxon>Bacteria</taxon>
        <taxon>Pseudomonadati</taxon>
        <taxon>Pseudomonadota</taxon>
        <taxon>Gammaproteobacteria</taxon>
        <taxon>Candidatus Kentrum</taxon>
    </lineage>
</organism>
<reference evidence="1" key="1">
    <citation type="submission" date="2019-02" db="EMBL/GenBank/DDBJ databases">
        <authorList>
            <person name="Gruber-Vodicka R. H."/>
            <person name="Seah K. B. B."/>
        </authorList>
    </citation>
    <scope>NUCLEOTIDE SEQUENCE</scope>
    <source>
        <strain evidence="1">BECK_DK47</strain>
    </source>
</reference>